<dbReference type="HOGENOM" id="CLU_005653_0_0_1"/>
<reference evidence="4 6" key="1">
    <citation type="journal article" date="2010" name="BMC Genomics">
        <title>Combination of measures distinguishes pre-miRNAs from other stem-loops in the genome of the newly sequenced Anopheles darlingi.</title>
        <authorList>
            <person name="Mendes N.D."/>
            <person name="Freitas A.T."/>
            <person name="Vasconcelos A.T."/>
            <person name="Sagot M.F."/>
        </authorList>
    </citation>
    <scope>NUCLEOTIDE SEQUENCE</scope>
</reference>
<organism evidence="4">
    <name type="scientific">Anopheles darlingi</name>
    <name type="common">Mosquito</name>
    <dbReference type="NCBI Taxonomy" id="43151"/>
    <lineage>
        <taxon>Eukaryota</taxon>
        <taxon>Metazoa</taxon>
        <taxon>Ecdysozoa</taxon>
        <taxon>Arthropoda</taxon>
        <taxon>Hexapoda</taxon>
        <taxon>Insecta</taxon>
        <taxon>Pterygota</taxon>
        <taxon>Neoptera</taxon>
        <taxon>Endopterygota</taxon>
        <taxon>Diptera</taxon>
        <taxon>Nematocera</taxon>
        <taxon>Culicoidea</taxon>
        <taxon>Culicidae</taxon>
        <taxon>Anophelinae</taxon>
        <taxon>Anopheles</taxon>
    </lineage>
</organism>
<dbReference type="OMA" id="YSVIVAH"/>
<keyword evidence="2" id="KW-0472">Membrane</keyword>
<dbReference type="InterPro" id="IPR035979">
    <property type="entry name" value="RBD_domain_sf"/>
</dbReference>
<dbReference type="EnsemblMetazoa" id="ADAC000865-RA">
    <property type="protein sequence ID" value="ADAC000865-PA"/>
    <property type="gene ID" value="ADAC000865"/>
</dbReference>
<dbReference type="InterPro" id="IPR041966">
    <property type="entry name" value="LOTUS-like"/>
</dbReference>
<sequence>MRGRRHVATSSFDLHRIDATIVLRRYVPGSSALPDRPVLLVANRQDSRTRVLPLIIVVFAGSGLSDIASSLGVEGFTSRCARDHICKPRVSIHRTGKCVAYLELYYQPTPSTMSNTSMTNSIYESRSFPDLVANLTAESAKMYNGSQPYPGQVGFDMKGYSQQVATHASQMHGHCYQKQRYTPYPSPNYSGIAGGPSNCGAPSTNQSNLCQSNANQLQPPFQPGNSYGQQQVSNKSLNSSLNSSGSDSGKNSTFYSNNISGCSSPHQSNYSTDSLSTGTSISNLSVSMNTSGSGTGTGSLVPTPPSEQPSNGTASDPEKESVVLQISNLDASIEEHKMRQYLLCQLKPITPVLSLSIESPSLAKVKVPSAQCAKQVVANLHRKKIGHKRMVVSYIRDPSSAESTALRCQVAGLLNDVPCYTLPVNRFRELFQSRFKSTICVLDLYRMQDICTVSIDKNDEKYITLHPNLVDTLRNNPLVESSQHSVPYCMYHFKQQKEKGWAEQEVEPLPSVMMSINQLQSLIYSLLKTHKSDIPVASILYCIEHELQVNIIPNENGVPLEHLLCCIRGVQITNNSFGIKVLSWLDHELNSTKDNDDGWSANLRYMPVSPSNEFLQQISREVVELIKMSPKSTMRFTRFIPAYHNQFGKQCRVADYGYTRLIELFEALAPVVQVMGDGENRHITLTHRTQIRRFTNDLLKILRNRPSKSILLSQLPFIFSHAQNRLFDVTDYGVCDIYDIVDGLVYSNSIVTKVCNEDDMLISIVKRKQTPAELEKTAVFAAEVIELFRKAPQFSIPFKKLVRSYHYHFGYQCRLSDYGLLKLSDLLEALGGLVEMEQSNDEDRKTYLNYRVASRIFAEQVQEIIKHCTGNPCSTVRLNGILNVHKNKYGYQLQAGSLGFSNMFDAIKALPYTEVFESGGEYMVISYMEDPTFRMRTYAVCILLIESQKDRLPIMELARVYQQRFRDYLNEKQIASMKHALTIEVDKGLNTVTMTPLMKFVVRMVQVLKQRAPITLYDLKQTLNVSLRTCFEFVINAFADVFNVANLPYLNERSEIDLNRECILSKVSFADRNGTIANGKQPPAARPFPPSTISSTNMPYGGDPSWRLGSNPPNFAPMPLLNDPFAMKALQQRTAPSQQYRQGAQQQLLPLQALLSSQQLTQQRPPLNPSFTNNRNTNIDLPNPWCSANNGNPMVSFRGDGIDSFYKEANYQNALLTMQNGAIENSLNKFRSADYALDLMPAAFQTGCSMQQTAVNSGLAALPPQPRIAEQPPIAKPSLSMGQFGYEKRNLTELYNRRKSLLELLSNNYAPPKPDTPPATLNIPIPELKTFNNLPPLDTPSILMPKKDLIFTFDQDK</sequence>
<dbReference type="CDD" id="cd08824">
    <property type="entry name" value="LOTUS"/>
    <property type="match status" value="1"/>
</dbReference>
<dbReference type="GO" id="GO:0003676">
    <property type="term" value="F:nucleic acid binding"/>
    <property type="evidence" value="ECO:0007669"/>
    <property type="project" value="InterPro"/>
</dbReference>
<evidence type="ECO:0000256" key="2">
    <source>
        <dbReference type="SAM" id="Phobius"/>
    </source>
</evidence>
<dbReference type="PROSITE" id="PS51644">
    <property type="entry name" value="HTH_OST"/>
    <property type="match status" value="4"/>
</dbReference>
<dbReference type="FunCoup" id="W5JT46">
    <property type="interactions" value="26"/>
</dbReference>
<evidence type="ECO:0000259" key="3">
    <source>
        <dbReference type="PROSITE" id="PS51644"/>
    </source>
</evidence>
<dbReference type="STRING" id="43151.W5JT46"/>
<feature type="transmembrane region" description="Helical" evidence="2">
    <location>
        <begin position="51"/>
        <end position="73"/>
    </location>
</feature>
<dbReference type="Gene3D" id="3.30.420.610">
    <property type="entry name" value="LOTUS domain-like"/>
    <property type="match status" value="2"/>
</dbReference>
<keyword evidence="2" id="KW-1133">Transmembrane helix</keyword>
<reference evidence="4" key="3">
    <citation type="journal article" date="2013" name="Nucleic Acids Res.">
        <title>The genome of Anopheles darlingi, the main neotropical malaria vector.</title>
        <authorList>
            <person name="Marinotti O."/>
            <person name="Cerqueira G.C."/>
            <person name="de Almeida L.G."/>
            <person name="Ferro M.I."/>
            <person name="Loreto E.L."/>
            <person name="Zaha A."/>
            <person name="Teixeira S.M."/>
            <person name="Wespiser A.R."/>
            <person name="Almeida E Silva A."/>
            <person name="Schlindwein A.D."/>
            <person name="Pacheco A.C."/>
            <person name="Silva A.L."/>
            <person name="Graveley B.R."/>
            <person name="Walenz B.P."/>
            <person name="Lima Bde A."/>
            <person name="Ribeiro C.A."/>
            <person name="Nunes-Silva C.G."/>
            <person name="de Carvalho C.R."/>
            <person name="Soares C.M."/>
            <person name="de Menezes C.B."/>
            <person name="Matiolli C."/>
            <person name="Caffrey D."/>
            <person name="Araujo D.A."/>
            <person name="de Oliveira D.M."/>
            <person name="Golenbock D."/>
            <person name="Grisard E.C."/>
            <person name="Fantinatti-Garboggini F."/>
            <person name="de Carvalho F.M."/>
            <person name="Barcellos F.G."/>
            <person name="Prosdocimi F."/>
            <person name="May G."/>
            <person name="Azevedo Junior G.M."/>
            <person name="Guimaraes G.M."/>
            <person name="Goldman G.H."/>
            <person name="Padilha I.Q."/>
            <person name="Batista Jda S."/>
            <person name="Ferro J.A."/>
            <person name="Ribeiro J.M."/>
            <person name="Fietto J.L."/>
            <person name="Dabbas K.M."/>
            <person name="Cerdeira L."/>
            <person name="Agnez-Lima L.F."/>
            <person name="Brocchi M."/>
            <person name="de Carvalho M.O."/>
            <person name="Teixeira Mde M."/>
            <person name="Diniz Maia Mde M."/>
            <person name="Goldman M.H."/>
            <person name="Cruz Schneider M.P."/>
            <person name="Felipe M.S."/>
            <person name="Hungria M."/>
            <person name="Nicolas M.F."/>
            <person name="Pereira M."/>
            <person name="Montes M.A."/>
            <person name="Cantao M.E."/>
            <person name="Vincentz M."/>
            <person name="Rafael M.S."/>
            <person name="Silverman N."/>
            <person name="Stoco P.H."/>
            <person name="Souza R.C."/>
            <person name="Vicentini R."/>
            <person name="Gazzinelli R.T."/>
            <person name="Neves Rde O."/>
            <person name="Silva R."/>
            <person name="Astolfi-Filho S."/>
            <person name="Maciel T.E."/>
            <person name="Urmenyi T.P."/>
            <person name="Tadei W.P."/>
            <person name="Camargo E.P."/>
            <person name="de Vasconcelos A.T."/>
        </authorList>
    </citation>
    <scope>NUCLEOTIDE SEQUENCE</scope>
</reference>
<feature type="region of interest" description="Disordered" evidence="1">
    <location>
        <begin position="195"/>
        <end position="252"/>
    </location>
</feature>
<dbReference type="Gene3D" id="3.30.70.330">
    <property type="match status" value="1"/>
</dbReference>
<protein>
    <recommendedName>
        <fullName evidence="3">HTH OST-type domain-containing protein</fullName>
    </recommendedName>
</protein>
<dbReference type="VEuPathDB" id="VectorBase:ADAR2_010704"/>
<dbReference type="InterPro" id="IPR012677">
    <property type="entry name" value="Nucleotide-bd_a/b_plait_sf"/>
</dbReference>
<feature type="region of interest" description="Disordered" evidence="1">
    <location>
        <begin position="1076"/>
        <end position="1097"/>
    </location>
</feature>
<evidence type="ECO:0000256" key="1">
    <source>
        <dbReference type="SAM" id="MobiDB-lite"/>
    </source>
</evidence>
<evidence type="ECO:0000313" key="4">
    <source>
        <dbReference type="EMBL" id="ETN67316.1"/>
    </source>
</evidence>
<dbReference type="InterPro" id="IPR025605">
    <property type="entry name" value="OST-HTH/LOTUS_dom"/>
</dbReference>
<evidence type="ECO:0000313" key="5">
    <source>
        <dbReference type="EnsemblMetazoa" id="ADAC000865-PA"/>
    </source>
</evidence>
<gene>
    <name evidence="4" type="ORF">AND_000865</name>
</gene>
<feature type="domain" description="HTH OST-type" evidence="3">
    <location>
        <begin position="690"/>
        <end position="766"/>
    </location>
</feature>
<reference evidence="4" key="2">
    <citation type="submission" date="2010-05" db="EMBL/GenBank/DDBJ databases">
        <authorList>
            <person name="Almeida L.G."/>
            <person name="Nicolas M.F."/>
            <person name="Souza R.C."/>
            <person name="Vasconcelos A.T.R."/>
        </authorList>
    </citation>
    <scope>NUCLEOTIDE SEQUENCE</scope>
</reference>
<feature type="region of interest" description="Disordered" evidence="1">
    <location>
        <begin position="283"/>
        <end position="320"/>
    </location>
</feature>
<dbReference type="InterPro" id="IPR045602">
    <property type="entry name" value="MARF1_LOTUS"/>
</dbReference>
<dbReference type="Proteomes" id="UP000000673">
    <property type="component" value="Unassembled WGS sequence"/>
</dbReference>
<dbReference type="SUPFAM" id="SSF54928">
    <property type="entry name" value="RNA-binding domain, RBD"/>
    <property type="match status" value="1"/>
</dbReference>
<feature type="compositionally biased region" description="Polar residues" evidence="1">
    <location>
        <begin position="200"/>
        <end position="232"/>
    </location>
</feature>
<keyword evidence="6" id="KW-1185">Reference proteome</keyword>
<dbReference type="Pfam" id="PF19687">
    <property type="entry name" value="MARF1_LOTUS"/>
    <property type="match status" value="1"/>
</dbReference>
<name>W5JT46_ANODA</name>
<dbReference type="EMBL" id="ADMH02000223">
    <property type="protein sequence ID" value="ETN67316.1"/>
    <property type="molecule type" value="Genomic_DNA"/>
</dbReference>
<dbReference type="Pfam" id="PF12872">
    <property type="entry name" value="OST-HTH"/>
    <property type="match status" value="2"/>
</dbReference>
<reference evidence="5" key="4">
    <citation type="submission" date="2015-06" db="UniProtKB">
        <authorList>
            <consortium name="EnsemblMetazoa"/>
        </authorList>
    </citation>
    <scope>IDENTIFICATION</scope>
</reference>
<accession>W5JT46</accession>
<dbReference type="eggNOG" id="ENOG502QUYZ">
    <property type="taxonomic scope" value="Eukaryota"/>
</dbReference>
<feature type="compositionally biased region" description="Low complexity" evidence="1">
    <location>
        <begin position="233"/>
        <end position="252"/>
    </location>
</feature>
<dbReference type="VEuPathDB" id="VectorBase:ADAC000865"/>
<feature type="domain" description="HTH OST-type" evidence="3">
    <location>
        <begin position="853"/>
        <end position="930"/>
    </location>
</feature>
<evidence type="ECO:0000313" key="6">
    <source>
        <dbReference type="Proteomes" id="UP000000673"/>
    </source>
</evidence>
<proteinExistence type="predicted"/>
<feature type="domain" description="HTH OST-type" evidence="3">
    <location>
        <begin position="776"/>
        <end position="850"/>
    </location>
</feature>
<feature type="domain" description="HTH OST-type" evidence="3">
    <location>
        <begin position="614"/>
        <end position="689"/>
    </location>
</feature>
<keyword evidence="2" id="KW-0812">Transmembrane</keyword>